<dbReference type="OrthoDB" id="9785638at2"/>
<evidence type="ECO:0000256" key="1">
    <source>
        <dbReference type="ARBA" id="ARBA00022801"/>
    </source>
</evidence>
<dbReference type="Gene3D" id="3.40.50.1000">
    <property type="entry name" value="HAD superfamily/HAD-like"/>
    <property type="match status" value="1"/>
</dbReference>
<dbReference type="NCBIfam" id="TIGR01493">
    <property type="entry name" value="HAD-SF-IA-v2"/>
    <property type="match status" value="1"/>
</dbReference>
<reference evidence="2 3" key="1">
    <citation type="submission" date="2016-10" db="EMBL/GenBank/DDBJ databases">
        <authorList>
            <person name="de Groot N.N."/>
        </authorList>
    </citation>
    <scope>NUCLEOTIDE SEQUENCE [LARGE SCALE GENOMIC DNA]</scope>
    <source>
        <strain evidence="2 3">DSM 23413</strain>
    </source>
</reference>
<dbReference type="InterPro" id="IPR023214">
    <property type="entry name" value="HAD_sf"/>
</dbReference>
<protein>
    <submittedName>
        <fullName evidence="2">Putative hydrolase of the HAD superfamily</fullName>
    </submittedName>
</protein>
<dbReference type="AlphaFoldDB" id="A0A1H5VL72"/>
<sequence length="235" mass="25881">MDLSRINCLTFDVVGTLIDFEAGIVEFFRARGCDRDREEILAAFGRAEAVQQDLTPETPFTQMLSPIYDRMAPEMGLPPGRGEAFRASIPGWPAFPDSVEALRRLRSRFRLVALTNADNRALSHMASTLDNPFDDTVTCEDVGVNKPDPQVFAYCRGRQSIHGVTLASTMHVAQSQYHDIGVAKRLGYLTTWIERRSGADGFGASPVPEAVTQPDLHFTTLTELADHLDAALAPT</sequence>
<dbReference type="GO" id="GO:0016787">
    <property type="term" value="F:hydrolase activity"/>
    <property type="evidence" value="ECO:0007669"/>
    <property type="project" value="UniProtKB-KW"/>
</dbReference>
<keyword evidence="3" id="KW-1185">Reference proteome</keyword>
<evidence type="ECO:0000313" key="2">
    <source>
        <dbReference type="EMBL" id="SEF87581.1"/>
    </source>
</evidence>
<dbReference type="Gene3D" id="1.10.150.750">
    <property type="match status" value="1"/>
</dbReference>
<dbReference type="InterPro" id="IPR006439">
    <property type="entry name" value="HAD-SF_hydro_IA"/>
</dbReference>
<name>A0A1H5VL72_9RHOB</name>
<dbReference type="EMBL" id="FNVD01000006">
    <property type="protein sequence ID" value="SEF87581.1"/>
    <property type="molecule type" value="Genomic_DNA"/>
</dbReference>
<dbReference type="SFLD" id="SFLDG01129">
    <property type="entry name" value="C1.5:_HAD__Beta-PGM__Phosphata"/>
    <property type="match status" value="1"/>
</dbReference>
<dbReference type="InterPro" id="IPR051540">
    <property type="entry name" value="S-2-haloacid_dehalogenase"/>
</dbReference>
<dbReference type="SUPFAM" id="SSF56784">
    <property type="entry name" value="HAD-like"/>
    <property type="match status" value="1"/>
</dbReference>
<proteinExistence type="predicted"/>
<dbReference type="Pfam" id="PF00702">
    <property type="entry name" value="Hydrolase"/>
    <property type="match status" value="1"/>
</dbReference>
<dbReference type="InterPro" id="IPR036412">
    <property type="entry name" value="HAD-like_sf"/>
</dbReference>
<evidence type="ECO:0000313" key="3">
    <source>
        <dbReference type="Proteomes" id="UP000236742"/>
    </source>
</evidence>
<dbReference type="PANTHER" id="PTHR43316">
    <property type="entry name" value="HYDROLASE, HALOACID DELAHOGENASE-RELATED"/>
    <property type="match status" value="1"/>
</dbReference>
<dbReference type="SFLD" id="SFLDS00003">
    <property type="entry name" value="Haloacid_Dehalogenase"/>
    <property type="match status" value="1"/>
</dbReference>
<organism evidence="2 3">
    <name type="scientific">Jhaorihella thermophila</name>
    <dbReference type="NCBI Taxonomy" id="488547"/>
    <lineage>
        <taxon>Bacteria</taxon>
        <taxon>Pseudomonadati</taxon>
        <taxon>Pseudomonadota</taxon>
        <taxon>Alphaproteobacteria</taxon>
        <taxon>Rhodobacterales</taxon>
        <taxon>Paracoccaceae</taxon>
        <taxon>Jhaorihella</taxon>
    </lineage>
</organism>
<accession>A0A1H5VL72</accession>
<dbReference type="RefSeq" id="WP_104007769.1">
    <property type="nucleotide sequence ID" value="NZ_FNVD01000006.1"/>
</dbReference>
<dbReference type="PANTHER" id="PTHR43316:SF3">
    <property type="entry name" value="HALOACID DEHALOGENASE, TYPE II (AFU_ORTHOLOGUE AFUA_2G07750)-RELATED"/>
    <property type="match status" value="1"/>
</dbReference>
<dbReference type="Proteomes" id="UP000236742">
    <property type="component" value="Unassembled WGS sequence"/>
</dbReference>
<gene>
    <name evidence="2" type="ORF">SAMN05421751_10682</name>
</gene>
<keyword evidence="1 2" id="KW-0378">Hydrolase</keyword>